<evidence type="ECO:0000313" key="3">
    <source>
        <dbReference type="Proteomes" id="UP000078541"/>
    </source>
</evidence>
<organism evidence="2 3">
    <name type="scientific">Trachymyrmex septentrionalis</name>
    <dbReference type="NCBI Taxonomy" id="34720"/>
    <lineage>
        <taxon>Eukaryota</taxon>
        <taxon>Metazoa</taxon>
        <taxon>Ecdysozoa</taxon>
        <taxon>Arthropoda</taxon>
        <taxon>Hexapoda</taxon>
        <taxon>Insecta</taxon>
        <taxon>Pterygota</taxon>
        <taxon>Neoptera</taxon>
        <taxon>Endopterygota</taxon>
        <taxon>Hymenoptera</taxon>
        <taxon>Apocrita</taxon>
        <taxon>Aculeata</taxon>
        <taxon>Formicoidea</taxon>
        <taxon>Formicidae</taxon>
        <taxon>Myrmicinae</taxon>
        <taxon>Trachymyrmex</taxon>
    </lineage>
</organism>
<reference evidence="2 3" key="1">
    <citation type="submission" date="2016-03" db="EMBL/GenBank/DDBJ databases">
        <title>Trachymyrmex septentrionalis WGS genome.</title>
        <authorList>
            <person name="Nygaard S."/>
            <person name="Hu H."/>
            <person name="Boomsma J."/>
            <person name="Zhang G."/>
        </authorList>
    </citation>
    <scope>NUCLEOTIDE SEQUENCE [LARGE SCALE GENOMIC DNA]</scope>
    <source>
        <strain evidence="2">Tsep2-gDNA-1</strain>
        <tissue evidence="2">Whole body</tissue>
    </source>
</reference>
<dbReference type="Proteomes" id="UP000078541">
    <property type="component" value="Unassembled WGS sequence"/>
</dbReference>
<proteinExistence type="predicted"/>
<name>A0A151JZV6_9HYME</name>
<sequence length="94" mass="10469">MDRYALIVSASGMRREDEWSLATGLALTKYDHDEVYRAKDPSLSLSLSLSLSRALLVVVGEARIERCDRGLRSDPSHSNPGEPLIRSSDTRVHD</sequence>
<protein>
    <submittedName>
        <fullName evidence="2">Uncharacterized protein</fullName>
    </submittedName>
</protein>
<gene>
    <name evidence="2" type="ORF">ALC56_03184</name>
</gene>
<keyword evidence="3" id="KW-1185">Reference proteome</keyword>
<dbReference type="EMBL" id="KQ981374">
    <property type="protein sequence ID" value="KYN42424.1"/>
    <property type="molecule type" value="Genomic_DNA"/>
</dbReference>
<evidence type="ECO:0000313" key="2">
    <source>
        <dbReference type="EMBL" id="KYN42424.1"/>
    </source>
</evidence>
<evidence type="ECO:0000256" key="1">
    <source>
        <dbReference type="SAM" id="MobiDB-lite"/>
    </source>
</evidence>
<feature type="region of interest" description="Disordered" evidence="1">
    <location>
        <begin position="68"/>
        <end position="94"/>
    </location>
</feature>
<dbReference type="AlphaFoldDB" id="A0A151JZV6"/>
<accession>A0A151JZV6</accession>